<evidence type="ECO:0000313" key="3">
    <source>
        <dbReference type="EMBL" id="GGE63966.1"/>
    </source>
</evidence>
<keyword evidence="2" id="KW-0732">Signal</keyword>
<organism evidence="3 4">
    <name type="scientific">Priestia taiwanensis</name>
    <dbReference type="NCBI Taxonomy" id="1347902"/>
    <lineage>
        <taxon>Bacteria</taxon>
        <taxon>Bacillati</taxon>
        <taxon>Bacillota</taxon>
        <taxon>Bacilli</taxon>
        <taxon>Bacillales</taxon>
        <taxon>Bacillaceae</taxon>
        <taxon>Priestia</taxon>
    </lineage>
</organism>
<dbReference type="RefSeq" id="WP_188387558.1">
    <property type="nucleotide sequence ID" value="NZ_BMFK01000001.1"/>
</dbReference>
<evidence type="ECO:0000256" key="2">
    <source>
        <dbReference type="SAM" id="SignalP"/>
    </source>
</evidence>
<feature type="compositionally biased region" description="Low complexity" evidence="1">
    <location>
        <begin position="164"/>
        <end position="186"/>
    </location>
</feature>
<reference evidence="3" key="1">
    <citation type="journal article" date="2014" name="Int. J. Syst. Evol. Microbiol.">
        <title>Complete genome sequence of Corynebacterium casei LMG S-19264T (=DSM 44701T), isolated from a smear-ripened cheese.</title>
        <authorList>
            <consortium name="US DOE Joint Genome Institute (JGI-PGF)"/>
            <person name="Walter F."/>
            <person name="Albersmeier A."/>
            <person name="Kalinowski J."/>
            <person name="Ruckert C."/>
        </authorList>
    </citation>
    <scope>NUCLEOTIDE SEQUENCE</scope>
    <source>
        <strain evidence="3">CGMCC 1.12698</strain>
    </source>
</reference>
<protein>
    <submittedName>
        <fullName evidence="3">Uncharacterized protein</fullName>
    </submittedName>
</protein>
<feature type="region of interest" description="Disordered" evidence="1">
    <location>
        <begin position="163"/>
        <end position="186"/>
    </location>
</feature>
<accession>A0A917AR18</accession>
<evidence type="ECO:0000313" key="4">
    <source>
        <dbReference type="Proteomes" id="UP000605259"/>
    </source>
</evidence>
<dbReference type="EMBL" id="BMFK01000001">
    <property type="protein sequence ID" value="GGE63966.1"/>
    <property type="molecule type" value="Genomic_DNA"/>
</dbReference>
<dbReference type="AlphaFoldDB" id="A0A917AR18"/>
<evidence type="ECO:0000256" key="1">
    <source>
        <dbReference type="SAM" id="MobiDB-lite"/>
    </source>
</evidence>
<dbReference type="Proteomes" id="UP000605259">
    <property type="component" value="Unassembled WGS sequence"/>
</dbReference>
<name>A0A917AR18_9BACI</name>
<sequence length="186" mass="20364">MKRTKKVLAGVSAILMTTTTVGCGSPSSTSEIISTEKVTTTTVEETPTVAQNPVTQQPPKENVQTSEVEIDDDIETFAKDNGIDLPEIPNDEYCSEWEFDMEAGVWKCNDSESTHYSYLYYGGLYYATLSYLMNNKTYKDYHTSKGFAGGNKLQSKFSNGITRSSNNGTYSNSNNGNNTGKSGFGS</sequence>
<dbReference type="PROSITE" id="PS51257">
    <property type="entry name" value="PROKAR_LIPOPROTEIN"/>
    <property type="match status" value="1"/>
</dbReference>
<feature type="chain" id="PRO_5039466823" evidence="2">
    <location>
        <begin position="24"/>
        <end position="186"/>
    </location>
</feature>
<keyword evidence="4" id="KW-1185">Reference proteome</keyword>
<feature type="signal peptide" evidence="2">
    <location>
        <begin position="1"/>
        <end position="23"/>
    </location>
</feature>
<gene>
    <name evidence="3" type="ORF">GCM10007140_12790</name>
</gene>
<comment type="caution">
    <text evidence="3">The sequence shown here is derived from an EMBL/GenBank/DDBJ whole genome shotgun (WGS) entry which is preliminary data.</text>
</comment>
<proteinExistence type="predicted"/>
<reference evidence="3" key="2">
    <citation type="submission" date="2020-09" db="EMBL/GenBank/DDBJ databases">
        <authorList>
            <person name="Sun Q."/>
            <person name="Zhou Y."/>
        </authorList>
    </citation>
    <scope>NUCLEOTIDE SEQUENCE</scope>
    <source>
        <strain evidence="3">CGMCC 1.12698</strain>
    </source>
</reference>